<dbReference type="InterPro" id="IPR008979">
    <property type="entry name" value="Galactose-bd-like_sf"/>
</dbReference>
<dbReference type="Gene3D" id="2.80.10.50">
    <property type="match status" value="1"/>
</dbReference>
<dbReference type="InterPro" id="IPR001579">
    <property type="entry name" value="Glyco_hydro_18_chit_AS"/>
</dbReference>
<evidence type="ECO:0000313" key="7">
    <source>
        <dbReference type="Proteomes" id="UP001319180"/>
    </source>
</evidence>
<gene>
    <name evidence="6" type="ORF">KK078_11305</name>
</gene>
<proteinExistence type="predicted"/>
<dbReference type="GO" id="GO:0004568">
    <property type="term" value="F:chitinase activity"/>
    <property type="evidence" value="ECO:0007669"/>
    <property type="project" value="TreeGrafter"/>
</dbReference>
<evidence type="ECO:0000256" key="2">
    <source>
        <dbReference type="ARBA" id="ARBA00023295"/>
    </source>
</evidence>
<evidence type="ECO:0000256" key="3">
    <source>
        <dbReference type="RuleBase" id="RU000489"/>
    </source>
</evidence>
<dbReference type="PANTHER" id="PTHR11177:SF392">
    <property type="entry name" value="HAP41P"/>
    <property type="match status" value="1"/>
</dbReference>
<dbReference type="InterPro" id="IPR026444">
    <property type="entry name" value="Secre_tail"/>
</dbReference>
<dbReference type="InterPro" id="IPR008999">
    <property type="entry name" value="Actin-crosslinking"/>
</dbReference>
<keyword evidence="7" id="KW-1185">Reference proteome</keyword>
<accession>A0AAP2D7Z5</accession>
<evidence type="ECO:0000313" key="6">
    <source>
        <dbReference type="EMBL" id="MBT1687151.1"/>
    </source>
</evidence>
<dbReference type="InterPro" id="IPR017853">
    <property type="entry name" value="GH"/>
</dbReference>
<dbReference type="SMART" id="SM00636">
    <property type="entry name" value="Glyco_18"/>
    <property type="match status" value="1"/>
</dbReference>
<dbReference type="SUPFAM" id="SSF50405">
    <property type="entry name" value="Actin-crosslinking proteins"/>
    <property type="match status" value="1"/>
</dbReference>
<dbReference type="PROSITE" id="PS50022">
    <property type="entry name" value="FA58C_3"/>
    <property type="match status" value="1"/>
</dbReference>
<dbReference type="CDD" id="cd23342">
    <property type="entry name" value="beta-trefoil_FSCN_ZgPorA-like"/>
    <property type="match status" value="1"/>
</dbReference>
<sequence length="659" mass="69890">MKRLYLFRSVCASLLVLLCQLVYAQFKVVGYLPSWAGNVSDVQFSKLTHINYAFALPTPTGGLQSLGGGASKLQSLVSAGHAAGKKVLIAVGGWNNGDDAAFRALAANATYRTNFVNALMGMVNQYNLDGVDIDWEYPTGAESPNFTLLMQQLSNALHAQGKLLTAAVVASGSTGDGIQTPVFGYVDFLNLMAYDGGGSNHSTYNYAVQSLNYWKGRGLPVSKAILGVPFYGRSATEYVGYDDLLVRGASPNADSFNGVGYNGIPTIKSKTNLAFDQGGGIMIWDLSDDARNANSLLTAIDQVVQQRGGGNPGCVPVAASADDGNVPANVLDNDLNTRWSANGDGQWIQFCLSTPTTVTGVQVAFYSGNTRTTTFDVQTSGNGTAWTNAATGLVSSGTSLGLETFSFTPRTAQYIRMVGHGNSVNAWNSLTEVKITTEAPSIPVGQTVWLRGFNDQYVSSKNGVGPMWCNATAVAGWNQFLVVDAGGGKVALQNQSLYVSSENGAQAMTCNRATVQDWEKFDWIVNTDGTVSLRGNNGLYVSSENGTQAMTCNRATIGGWEAFAWGVATPAAAARVASVDAAGLTVYPNEVSDKVYYVLPAGASVHEVKVVNLSGEVVYQATAKAQAENTIEASSWKRGIYYVTIATDGFTKSIRIIKN</sequence>
<dbReference type="Gene3D" id="2.60.120.260">
    <property type="entry name" value="Galactose-binding domain-like"/>
    <property type="match status" value="1"/>
</dbReference>
<comment type="caution">
    <text evidence="6">The sequence shown here is derived from an EMBL/GenBank/DDBJ whole genome shotgun (WGS) entry which is preliminary data.</text>
</comment>
<dbReference type="InterPro" id="IPR001223">
    <property type="entry name" value="Glyco_hydro18_cat"/>
</dbReference>
<evidence type="ECO:0000259" key="4">
    <source>
        <dbReference type="PROSITE" id="PS50022"/>
    </source>
</evidence>
<dbReference type="SUPFAM" id="SSF49785">
    <property type="entry name" value="Galactose-binding domain-like"/>
    <property type="match status" value="1"/>
</dbReference>
<dbReference type="GO" id="GO:0005576">
    <property type="term" value="C:extracellular region"/>
    <property type="evidence" value="ECO:0007669"/>
    <property type="project" value="TreeGrafter"/>
</dbReference>
<dbReference type="Gene3D" id="3.40.5.30">
    <property type="entry name" value="(Trans)glycosidases - domain 2"/>
    <property type="match status" value="1"/>
</dbReference>
<evidence type="ECO:0000256" key="1">
    <source>
        <dbReference type="ARBA" id="ARBA00022801"/>
    </source>
</evidence>
<feature type="domain" description="F5/8 type C" evidence="4">
    <location>
        <begin position="292"/>
        <end position="440"/>
    </location>
</feature>
<protein>
    <submittedName>
        <fullName evidence="6">Discoidin domain-containing protein</fullName>
    </submittedName>
</protein>
<name>A0AAP2D7Z5_9BACT</name>
<dbReference type="SUPFAM" id="SSF51445">
    <property type="entry name" value="(Trans)glycosidases"/>
    <property type="match status" value="1"/>
</dbReference>
<dbReference type="Pfam" id="PF18962">
    <property type="entry name" value="Por_Secre_tail"/>
    <property type="match status" value="1"/>
</dbReference>
<evidence type="ECO:0000259" key="5">
    <source>
        <dbReference type="PROSITE" id="PS51910"/>
    </source>
</evidence>
<dbReference type="GO" id="GO:0006032">
    <property type="term" value="P:chitin catabolic process"/>
    <property type="evidence" value="ECO:0007669"/>
    <property type="project" value="TreeGrafter"/>
</dbReference>
<organism evidence="6 7">
    <name type="scientific">Dawidia soli</name>
    <dbReference type="NCBI Taxonomy" id="2782352"/>
    <lineage>
        <taxon>Bacteria</taxon>
        <taxon>Pseudomonadati</taxon>
        <taxon>Bacteroidota</taxon>
        <taxon>Cytophagia</taxon>
        <taxon>Cytophagales</taxon>
        <taxon>Chryseotaleaceae</taxon>
        <taxon>Dawidia</taxon>
    </lineage>
</organism>
<feature type="domain" description="GH18" evidence="5">
    <location>
        <begin position="26"/>
        <end position="307"/>
    </location>
</feature>
<dbReference type="NCBIfam" id="TIGR04183">
    <property type="entry name" value="Por_Secre_tail"/>
    <property type="match status" value="1"/>
</dbReference>
<reference evidence="6 7" key="1">
    <citation type="submission" date="2021-05" db="EMBL/GenBank/DDBJ databases">
        <title>A Polyphasic approach of four new species of the genus Ohtaekwangia: Ohtaekwangia histidinii sp. nov., Ohtaekwangia cretensis sp. nov., Ohtaekwangia indiensis sp. nov., Ohtaekwangia reichenbachii sp. nov. from diverse environment.</title>
        <authorList>
            <person name="Octaviana S."/>
        </authorList>
    </citation>
    <scope>NUCLEOTIDE SEQUENCE [LARGE SCALE GENOMIC DNA]</scope>
    <source>
        <strain evidence="6 7">PWU37</strain>
    </source>
</reference>
<dbReference type="PROSITE" id="PS01095">
    <property type="entry name" value="GH18_1"/>
    <property type="match status" value="1"/>
</dbReference>
<dbReference type="RefSeq" id="WP_254090385.1">
    <property type="nucleotide sequence ID" value="NZ_JAHESC010000014.1"/>
</dbReference>
<keyword evidence="1 3" id="KW-0378">Hydrolase</keyword>
<dbReference type="EMBL" id="JAHESC010000014">
    <property type="protein sequence ID" value="MBT1687151.1"/>
    <property type="molecule type" value="Genomic_DNA"/>
</dbReference>
<dbReference type="PROSITE" id="PS51910">
    <property type="entry name" value="GH18_2"/>
    <property type="match status" value="1"/>
</dbReference>
<dbReference type="AlphaFoldDB" id="A0AAP2D7Z5"/>
<dbReference type="PANTHER" id="PTHR11177">
    <property type="entry name" value="CHITINASE"/>
    <property type="match status" value="1"/>
</dbReference>
<keyword evidence="2 3" id="KW-0326">Glycosidase</keyword>
<dbReference type="InterPro" id="IPR050314">
    <property type="entry name" value="Glycosyl_Hydrlase_18"/>
</dbReference>
<dbReference type="InterPro" id="IPR000421">
    <property type="entry name" value="FA58C"/>
</dbReference>
<dbReference type="Pfam" id="PF00754">
    <property type="entry name" value="F5_F8_type_C"/>
    <property type="match status" value="1"/>
</dbReference>
<dbReference type="Gene3D" id="3.20.20.80">
    <property type="entry name" value="Glycosidases"/>
    <property type="match status" value="1"/>
</dbReference>
<dbReference type="GO" id="GO:0008061">
    <property type="term" value="F:chitin binding"/>
    <property type="evidence" value="ECO:0007669"/>
    <property type="project" value="InterPro"/>
</dbReference>
<dbReference type="GO" id="GO:0005975">
    <property type="term" value="P:carbohydrate metabolic process"/>
    <property type="evidence" value="ECO:0007669"/>
    <property type="project" value="InterPro"/>
</dbReference>
<dbReference type="Pfam" id="PF00704">
    <property type="entry name" value="Glyco_hydro_18"/>
    <property type="match status" value="1"/>
</dbReference>
<dbReference type="InterPro" id="IPR011583">
    <property type="entry name" value="Chitinase_II/V-like_cat"/>
</dbReference>
<dbReference type="Proteomes" id="UP001319180">
    <property type="component" value="Unassembled WGS sequence"/>
</dbReference>